<evidence type="ECO:0000256" key="5">
    <source>
        <dbReference type="ARBA" id="ARBA00023163"/>
    </source>
</evidence>
<accession>A0ABS7WVY0</accession>
<evidence type="ECO:0000256" key="4">
    <source>
        <dbReference type="ARBA" id="ARBA00023125"/>
    </source>
</evidence>
<dbReference type="SUPFAM" id="SSF52172">
    <property type="entry name" value="CheY-like"/>
    <property type="match status" value="1"/>
</dbReference>
<dbReference type="InterPro" id="IPR011006">
    <property type="entry name" value="CheY-like_superfamily"/>
</dbReference>
<dbReference type="RefSeq" id="WP_224323903.1">
    <property type="nucleotide sequence ID" value="NZ_JACGBB010000028.1"/>
</dbReference>
<evidence type="ECO:0000256" key="3">
    <source>
        <dbReference type="ARBA" id="ARBA00023015"/>
    </source>
</evidence>
<evidence type="ECO:0000259" key="7">
    <source>
        <dbReference type="PROSITE" id="PS50110"/>
    </source>
</evidence>
<sequence>MKILLLEDDFLYASSIKDYLTSLNYEVTLLADADSACELIASTFFHLYILDVKLLGTNGFEVLKYIKELKITSPIMMMTSLSDINSIKKAYELGCNEYLKKPFELDELKFRINELLSHFYPDINNLFYLKNNYSYDFKNKILKQDDKIIDLTLIELNIIEYLLLNKTRFCKADELFTLVNMQNDESYIRVYIRRIRAKTNENFILSKRGFGYKINE</sequence>
<evidence type="ECO:0000313" key="8">
    <source>
        <dbReference type="EMBL" id="MBZ7988074.1"/>
    </source>
</evidence>
<dbReference type="PANTHER" id="PTHR48111:SF21">
    <property type="entry name" value="DNA-BINDING DUAL MASTER TRANSCRIPTIONAL REGULATOR RPAA"/>
    <property type="match status" value="1"/>
</dbReference>
<name>A0ABS7WVY0_9BACT</name>
<keyword evidence="2" id="KW-0902">Two-component regulatory system</keyword>
<keyword evidence="9" id="KW-1185">Reference proteome</keyword>
<dbReference type="EMBL" id="JACGBB010000028">
    <property type="protein sequence ID" value="MBZ7988074.1"/>
    <property type="molecule type" value="Genomic_DNA"/>
</dbReference>
<dbReference type="InterPro" id="IPR001867">
    <property type="entry name" value="OmpR/PhoB-type_DNA-bd"/>
</dbReference>
<organism evidence="8 9">
    <name type="scientific">Campylobacter canadensis</name>
    <dbReference type="NCBI Taxonomy" id="449520"/>
    <lineage>
        <taxon>Bacteria</taxon>
        <taxon>Pseudomonadati</taxon>
        <taxon>Campylobacterota</taxon>
        <taxon>Epsilonproteobacteria</taxon>
        <taxon>Campylobacterales</taxon>
        <taxon>Campylobacteraceae</taxon>
        <taxon>Campylobacter</taxon>
    </lineage>
</organism>
<dbReference type="InterPro" id="IPR001789">
    <property type="entry name" value="Sig_transdc_resp-reg_receiver"/>
</dbReference>
<keyword evidence="3" id="KW-0805">Transcription regulation</keyword>
<proteinExistence type="predicted"/>
<gene>
    <name evidence="8" type="ORF">AVCANL283_08210</name>
</gene>
<comment type="caution">
    <text evidence="8">The sequence shown here is derived from an EMBL/GenBank/DDBJ whole genome shotgun (WGS) entry which is preliminary data.</text>
</comment>
<dbReference type="PANTHER" id="PTHR48111">
    <property type="entry name" value="REGULATOR OF RPOS"/>
    <property type="match status" value="1"/>
</dbReference>
<dbReference type="SMART" id="SM00448">
    <property type="entry name" value="REC"/>
    <property type="match status" value="1"/>
</dbReference>
<dbReference type="Pfam" id="PF00486">
    <property type="entry name" value="Trans_reg_C"/>
    <property type="match status" value="1"/>
</dbReference>
<dbReference type="InterPro" id="IPR039420">
    <property type="entry name" value="WalR-like"/>
</dbReference>
<protein>
    <submittedName>
        <fullName evidence="8">Response regulator transcription factor</fullName>
    </submittedName>
</protein>
<feature type="domain" description="Response regulatory" evidence="7">
    <location>
        <begin position="2"/>
        <end position="116"/>
    </location>
</feature>
<reference evidence="8 9" key="1">
    <citation type="submission" date="2020-07" db="EMBL/GenBank/DDBJ databases">
        <title>Transfer of Campylobacter canadensis to the novel genus Avispirillum gen. nov., that also includes two novel species recovered from migratory waterfowl: Avispirillum anseris sp. nov. and Avispirillum brantae sp. nov.</title>
        <authorList>
            <person name="Miller W.G."/>
            <person name="Chapman M.H."/>
            <person name="Yee E."/>
            <person name="Inglis G.D."/>
        </authorList>
    </citation>
    <scope>NUCLEOTIDE SEQUENCE [LARGE SCALE GENOMIC DNA]</scope>
    <source>
        <strain evidence="8 9">L283</strain>
    </source>
</reference>
<dbReference type="Gene3D" id="1.10.10.10">
    <property type="entry name" value="Winged helix-like DNA-binding domain superfamily/Winged helix DNA-binding domain"/>
    <property type="match status" value="1"/>
</dbReference>
<evidence type="ECO:0000256" key="1">
    <source>
        <dbReference type="ARBA" id="ARBA00022553"/>
    </source>
</evidence>
<evidence type="ECO:0000256" key="2">
    <source>
        <dbReference type="ARBA" id="ARBA00023012"/>
    </source>
</evidence>
<keyword evidence="5" id="KW-0804">Transcription</keyword>
<keyword evidence="4" id="KW-0238">DNA-binding</keyword>
<dbReference type="Gene3D" id="3.40.50.2300">
    <property type="match status" value="1"/>
</dbReference>
<dbReference type="PROSITE" id="PS50110">
    <property type="entry name" value="RESPONSE_REGULATORY"/>
    <property type="match status" value="1"/>
</dbReference>
<keyword evidence="1 6" id="KW-0597">Phosphoprotein</keyword>
<evidence type="ECO:0000256" key="6">
    <source>
        <dbReference type="PROSITE-ProRule" id="PRU00169"/>
    </source>
</evidence>
<dbReference type="SMART" id="SM00862">
    <property type="entry name" value="Trans_reg_C"/>
    <property type="match status" value="1"/>
</dbReference>
<evidence type="ECO:0000313" key="9">
    <source>
        <dbReference type="Proteomes" id="UP000786183"/>
    </source>
</evidence>
<feature type="modified residue" description="4-aspartylphosphate" evidence="6">
    <location>
        <position position="51"/>
    </location>
</feature>
<dbReference type="InterPro" id="IPR036388">
    <property type="entry name" value="WH-like_DNA-bd_sf"/>
</dbReference>
<dbReference type="Pfam" id="PF00072">
    <property type="entry name" value="Response_reg"/>
    <property type="match status" value="1"/>
</dbReference>
<dbReference type="Proteomes" id="UP000786183">
    <property type="component" value="Unassembled WGS sequence"/>
</dbReference>